<gene>
    <name evidence="2" type="ORF">FRY97_03075</name>
</gene>
<feature type="chain" id="PRO_5022995523" evidence="1">
    <location>
        <begin position="23"/>
        <end position="509"/>
    </location>
</feature>
<evidence type="ECO:0000313" key="2">
    <source>
        <dbReference type="EMBL" id="TXB68376.1"/>
    </source>
</evidence>
<proteinExistence type="predicted"/>
<dbReference type="InterPro" id="IPR011990">
    <property type="entry name" value="TPR-like_helical_dom_sf"/>
</dbReference>
<keyword evidence="1" id="KW-0732">Signal</keyword>
<evidence type="ECO:0000313" key="3">
    <source>
        <dbReference type="Proteomes" id="UP000321580"/>
    </source>
</evidence>
<dbReference type="Gene3D" id="1.25.40.390">
    <property type="match status" value="1"/>
</dbReference>
<evidence type="ECO:0000256" key="1">
    <source>
        <dbReference type="SAM" id="SignalP"/>
    </source>
</evidence>
<protein>
    <submittedName>
        <fullName evidence="2">RagB/SusD family nutrient uptake outer membrane protein</fullName>
    </submittedName>
</protein>
<keyword evidence="3" id="KW-1185">Reference proteome</keyword>
<accession>A0A5C6S0M3</accession>
<dbReference type="AlphaFoldDB" id="A0A5C6S0M3"/>
<dbReference type="RefSeq" id="WP_147165955.1">
    <property type="nucleotide sequence ID" value="NZ_VOOR01000004.1"/>
</dbReference>
<dbReference type="PROSITE" id="PS51257">
    <property type="entry name" value="PROKAR_LIPOPROTEIN"/>
    <property type="match status" value="1"/>
</dbReference>
<sequence>MKPLHLSLLILAALLSCQPLNTGSSLLPSGREVINKGTDFEPILNRGYQAWWQSVHGPATAVPLGVAGDAHTLPWDDFGASLMGQEPRMPYPNQSSAPNAVQDIARVPWYGCLSAVTEANEVLRASSSGISLDNGGPLDQSARAAARALRGLSWGYLSLLFDQAPVVTEDTPLDAPLSFSNYAVVNNRAVAELLEAADTAASLGEDFFHPYFNGLALDGTAFGQLCRAYAARFLAQAPRTPEETGIADWEQVLSLAQGGLSEDFAPQANGQTWVSYHYYTLADTEAGPFWARLDQRLVAAFDPAQPARYPQVEALQEPPLQPSEAVSDDARLSSDFLYNAFVPFPAARGEWFFSHYRHQRQNASPGLFGDGRQGSMPVFLQADLQLLQAEAHARLGDRAAAATLLNNGPRISRGNLPPLSPNAPASELLQAIAYERMVELHNTAPFGTWLDRRRLALREPTDDALTPLGGLQYGTPAQLPVPAAELRVNGMPVYTFGGPDDPQGIERQY</sequence>
<dbReference type="EMBL" id="VOOR01000004">
    <property type="protein sequence ID" value="TXB68376.1"/>
    <property type="molecule type" value="Genomic_DNA"/>
</dbReference>
<comment type="caution">
    <text evidence="2">The sequence shown here is derived from an EMBL/GenBank/DDBJ whole genome shotgun (WGS) entry which is preliminary data.</text>
</comment>
<name>A0A5C6S0M3_9BACT</name>
<dbReference type="Proteomes" id="UP000321580">
    <property type="component" value="Unassembled WGS sequence"/>
</dbReference>
<dbReference type="OrthoDB" id="725871at2"/>
<organism evidence="2 3">
    <name type="scientific">Phaeodactylibacter luteus</name>
    <dbReference type="NCBI Taxonomy" id="1564516"/>
    <lineage>
        <taxon>Bacteria</taxon>
        <taxon>Pseudomonadati</taxon>
        <taxon>Bacteroidota</taxon>
        <taxon>Saprospiria</taxon>
        <taxon>Saprospirales</taxon>
        <taxon>Haliscomenobacteraceae</taxon>
        <taxon>Phaeodactylibacter</taxon>
    </lineage>
</organism>
<reference evidence="2 3" key="1">
    <citation type="submission" date="2019-08" db="EMBL/GenBank/DDBJ databases">
        <title>Genome of Phaeodactylibacter luteus.</title>
        <authorList>
            <person name="Bowman J.P."/>
        </authorList>
    </citation>
    <scope>NUCLEOTIDE SEQUENCE [LARGE SCALE GENOMIC DNA]</scope>
    <source>
        <strain evidence="2 3">KCTC 42180</strain>
    </source>
</reference>
<dbReference type="SUPFAM" id="SSF48452">
    <property type="entry name" value="TPR-like"/>
    <property type="match status" value="1"/>
</dbReference>
<feature type="signal peptide" evidence="1">
    <location>
        <begin position="1"/>
        <end position="22"/>
    </location>
</feature>